<proteinExistence type="predicted"/>
<protein>
    <recommendedName>
        <fullName evidence="1">NIDO domain-containing protein</fullName>
    </recommendedName>
</protein>
<sequence>MSFIFLSSLSQLDRKGFVSFSSPPDEFYPDLSVAIDGFVPLWIENYEGRNISYTQATEDGPLLARATVEINSMFLGLYFSASWLFITTWVAVPYSSNTGVATFQMVLVGGEDDELSFLLMNYGDIAPTGQPWLVSFYCKKNKHLNRTVQQKQAFFFLSGPLFSVVSGATINPFLYDGAAAPIDLEHPFVYAGKTYSKLYLGMNGFVSFTQPLDDLYPDPHFSSNIVAPLWIIINNTDEGNISYIQATEGSLITQATDALNGLYDKYNSSVTWVFVATWLNIPLELESANVTFQVVLITVDTDESYVLMNYGDIPSFQEIWLVRRQCLYTCLCLALLLCCQMKL</sequence>
<dbReference type="Pfam" id="PF06119">
    <property type="entry name" value="NIDO"/>
    <property type="match status" value="2"/>
</dbReference>
<reference evidence="2" key="4">
    <citation type="submission" date="2025-08" db="UniProtKB">
        <authorList>
            <consortium name="Ensembl"/>
        </authorList>
    </citation>
    <scope>IDENTIFICATION</scope>
</reference>
<dbReference type="PANTHER" id="PTHR46160:SF9">
    <property type="entry name" value="PROTEIN PRY2-RELATED"/>
    <property type="match status" value="1"/>
</dbReference>
<dbReference type="InterPro" id="IPR003886">
    <property type="entry name" value="NIDO_dom"/>
</dbReference>
<evidence type="ECO:0000313" key="2">
    <source>
        <dbReference type="Ensembl" id="ENSEEEP00000048496.2"/>
    </source>
</evidence>
<dbReference type="GeneTree" id="ENSGT01060000248786"/>
<organism evidence="2 3">
    <name type="scientific">Electrophorus electricus</name>
    <name type="common">Electric eel</name>
    <name type="synonym">Gymnotus electricus</name>
    <dbReference type="NCBI Taxonomy" id="8005"/>
    <lineage>
        <taxon>Eukaryota</taxon>
        <taxon>Metazoa</taxon>
        <taxon>Chordata</taxon>
        <taxon>Craniata</taxon>
        <taxon>Vertebrata</taxon>
        <taxon>Euteleostomi</taxon>
        <taxon>Actinopterygii</taxon>
        <taxon>Neopterygii</taxon>
        <taxon>Teleostei</taxon>
        <taxon>Ostariophysi</taxon>
        <taxon>Gymnotiformes</taxon>
        <taxon>Gymnotoidei</taxon>
        <taxon>Gymnotidae</taxon>
        <taxon>Electrophorus</taxon>
    </lineage>
</organism>
<feature type="domain" description="NIDO" evidence="1">
    <location>
        <begin position="197"/>
        <end position="313"/>
    </location>
</feature>
<reference evidence="3" key="1">
    <citation type="journal article" date="2014" name="Science">
        <title>Nonhuman genetics. Genomic basis for the convergent evolution of electric organs.</title>
        <authorList>
            <person name="Gallant J.R."/>
            <person name="Traeger L.L."/>
            <person name="Volkening J.D."/>
            <person name="Moffett H."/>
            <person name="Chen P.H."/>
            <person name="Novina C.D."/>
            <person name="Phillips G.N.Jr."/>
            <person name="Anand R."/>
            <person name="Wells G.B."/>
            <person name="Pinch M."/>
            <person name="Guth R."/>
            <person name="Unguez G.A."/>
            <person name="Albert J.S."/>
            <person name="Zakon H.H."/>
            <person name="Samanta M.P."/>
            <person name="Sussman M.R."/>
        </authorList>
    </citation>
    <scope>NUCLEOTIDE SEQUENCE [LARGE SCALE GENOMIC DNA]</scope>
</reference>
<name>A0A4W4HIE6_ELEEL</name>
<dbReference type="Ensembl" id="ENSEEET00000049026.2">
    <property type="protein sequence ID" value="ENSEEEP00000048496.2"/>
    <property type="gene ID" value="ENSEEEG00000022816.2"/>
</dbReference>
<dbReference type="GO" id="GO:0007160">
    <property type="term" value="P:cell-matrix adhesion"/>
    <property type="evidence" value="ECO:0007669"/>
    <property type="project" value="InterPro"/>
</dbReference>
<accession>A0A4W4HIE6</accession>
<dbReference type="InterPro" id="IPR052749">
    <property type="entry name" value="Alpha-tectorin"/>
</dbReference>
<dbReference type="OMA" id="NDFRHIL"/>
<keyword evidence="3" id="KW-1185">Reference proteome</keyword>
<reference evidence="2" key="3">
    <citation type="submission" date="2020-05" db="EMBL/GenBank/DDBJ databases">
        <title>Electrophorus electricus (electric eel) genome, fEleEle1, primary haplotype.</title>
        <authorList>
            <person name="Myers G."/>
            <person name="Meyer A."/>
            <person name="Fedrigo O."/>
            <person name="Formenti G."/>
            <person name="Rhie A."/>
            <person name="Tracey A."/>
            <person name="Sims Y."/>
            <person name="Jarvis E.D."/>
        </authorList>
    </citation>
    <scope>NUCLEOTIDE SEQUENCE [LARGE SCALE GENOMIC DNA]</scope>
</reference>
<reference evidence="2" key="5">
    <citation type="submission" date="2025-09" db="UniProtKB">
        <authorList>
            <consortium name="Ensembl"/>
        </authorList>
    </citation>
    <scope>IDENTIFICATION</scope>
</reference>
<reference evidence="3" key="2">
    <citation type="journal article" date="2017" name="Sci. Adv.">
        <title>A tail of two voltages: Proteomic comparison of the three electric organs of the electric eel.</title>
        <authorList>
            <person name="Traeger L.L."/>
            <person name="Sabat G."/>
            <person name="Barrett-Wilt G.A."/>
            <person name="Wells G.B."/>
            <person name="Sussman M.R."/>
        </authorList>
    </citation>
    <scope>NUCLEOTIDE SEQUENCE [LARGE SCALE GENOMIC DNA]</scope>
</reference>
<dbReference type="Proteomes" id="UP000314983">
    <property type="component" value="Chromosome 14"/>
</dbReference>
<dbReference type="AlphaFoldDB" id="A0A4W4HIE6"/>
<evidence type="ECO:0000259" key="1">
    <source>
        <dbReference type="Pfam" id="PF06119"/>
    </source>
</evidence>
<evidence type="ECO:0000313" key="3">
    <source>
        <dbReference type="Proteomes" id="UP000314983"/>
    </source>
</evidence>
<feature type="domain" description="NIDO" evidence="1">
    <location>
        <begin position="13"/>
        <end position="128"/>
    </location>
</feature>
<dbReference type="PANTHER" id="PTHR46160">
    <property type="entry name" value="ALPHA-TECTORIN-RELATED"/>
    <property type="match status" value="1"/>
</dbReference>